<accession>A0A9I9E5U3</accession>
<evidence type="ECO:0000313" key="1">
    <source>
        <dbReference type="EnsemblPlants" id="MELO3C029132.2.1"/>
    </source>
</evidence>
<evidence type="ECO:0008006" key="2">
    <source>
        <dbReference type="Google" id="ProtNLM"/>
    </source>
</evidence>
<dbReference type="EnsemblPlants" id="MELO3C029132.2.1">
    <property type="protein sequence ID" value="MELO3C029132.2.1"/>
    <property type="gene ID" value="MELO3C029132.2"/>
</dbReference>
<protein>
    <recommendedName>
        <fullName evidence="2">Ty3-gypsy retrotransposon protein</fullName>
    </recommendedName>
</protein>
<dbReference type="Gramene" id="MELO3C029132.2.1">
    <property type="protein sequence ID" value="MELO3C029132.2.1"/>
    <property type="gene ID" value="MELO3C029132.2"/>
</dbReference>
<name>A0A9I9E5U3_CUCME</name>
<organism evidence="1">
    <name type="scientific">Cucumis melo</name>
    <name type="common">Muskmelon</name>
    <dbReference type="NCBI Taxonomy" id="3656"/>
    <lineage>
        <taxon>Eukaryota</taxon>
        <taxon>Viridiplantae</taxon>
        <taxon>Streptophyta</taxon>
        <taxon>Embryophyta</taxon>
        <taxon>Tracheophyta</taxon>
        <taxon>Spermatophyta</taxon>
        <taxon>Magnoliopsida</taxon>
        <taxon>eudicotyledons</taxon>
        <taxon>Gunneridae</taxon>
        <taxon>Pentapetalae</taxon>
        <taxon>rosids</taxon>
        <taxon>fabids</taxon>
        <taxon>Cucurbitales</taxon>
        <taxon>Cucurbitaceae</taxon>
        <taxon>Benincaseae</taxon>
        <taxon>Cucumis</taxon>
    </lineage>
</organism>
<reference evidence="1" key="1">
    <citation type="submission" date="2023-03" db="UniProtKB">
        <authorList>
            <consortium name="EnsemblPlants"/>
        </authorList>
    </citation>
    <scope>IDENTIFICATION</scope>
</reference>
<dbReference type="AlphaFoldDB" id="A0A9I9E5U3"/>
<proteinExistence type="predicted"/>
<sequence length="216" mass="24923">MLLEIQVHTSLEVPQNQILRLCECFLKLSSHKFKSSSKSNSEAFLMFLEIQVRTSLERRKFPFFFSSSLSFHRQVSLIHFFTISAPNFKGTSKGRRLRKEEEEVQEVFVEEVQEVFVEEVQLLYSSLNTSLGVPVELGSLFSMGQIKGVVVYAIVGVVRFRGISEIIHRESEFHVFRLKLLLTYKLSSKTPTSRTSRAPLPQIKCKYPAVNHMIKF</sequence>